<accession>A0AAV1SS88</accession>
<dbReference type="AlphaFoldDB" id="A0AAV1SS88"/>
<protein>
    <submittedName>
        <fullName evidence="1">Uncharacterized protein</fullName>
    </submittedName>
</protein>
<keyword evidence="2" id="KW-1185">Reference proteome</keyword>
<comment type="caution">
    <text evidence="1">The sequence shown here is derived from an EMBL/GenBank/DDBJ whole genome shotgun (WGS) entry which is preliminary data.</text>
</comment>
<reference evidence="1 2" key="1">
    <citation type="submission" date="2024-01" db="EMBL/GenBank/DDBJ databases">
        <authorList>
            <person name="Waweru B."/>
        </authorList>
    </citation>
    <scope>NUCLEOTIDE SEQUENCE [LARGE SCALE GENOMIC DNA]</scope>
</reference>
<name>A0AAV1SS88_9ROSI</name>
<sequence length="100" mass="11722">MEVHCECWARREVALWDGLQCRSHIEGVSTEVRKVDRGDSMDHSFYWIHHSRARQEQFVRYGNTLLQVGKVISNLVPPKVRAVSSNSTYNSPRFHFSYLQ</sequence>
<dbReference type="Proteomes" id="UP001314170">
    <property type="component" value="Unassembled WGS sequence"/>
</dbReference>
<evidence type="ECO:0000313" key="2">
    <source>
        <dbReference type="Proteomes" id="UP001314170"/>
    </source>
</evidence>
<proteinExistence type="predicted"/>
<dbReference type="EMBL" id="CAWUPB010001197">
    <property type="protein sequence ID" value="CAK7356391.1"/>
    <property type="molecule type" value="Genomic_DNA"/>
</dbReference>
<evidence type="ECO:0000313" key="1">
    <source>
        <dbReference type="EMBL" id="CAK7356391.1"/>
    </source>
</evidence>
<organism evidence="1 2">
    <name type="scientific">Dovyalis caffra</name>
    <dbReference type="NCBI Taxonomy" id="77055"/>
    <lineage>
        <taxon>Eukaryota</taxon>
        <taxon>Viridiplantae</taxon>
        <taxon>Streptophyta</taxon>
        <taxon>Embryophyta</taxon>
        <taxon>Tracheophyta</taxon>
        <taxon>Spermatophyta</taxon>
        <taxon>Magnoliopsida</taxon>
        <taxon>eudicotyledons</taxon>
        <taxon>Gunneridae</taxon>
        <taxon>Pentapetalae</taxon>
        <taxon>rosids</taxon>
        <taxon>fabids</taxon>
        <taxon>Malpighiales</taxon>
        <taxon>Salicaceae</taxon>
        <taxon>Flacourtieae</taxon>
        <taxon>Dovyalis</taxon>
    </lineage>
</organism>
<gene>
    <name evidence="1" type="ORF">DCAF_LOCUS26662</name>
</gene>